<sequence>MILAATICLGVWSVVANFLPVAAVIKYDQLHTPVYILMANLATSDVLTGIAFVFGSGSTLFYVQTGCVPPKIMSRLMFTSIFLSGLSSAYSLMALTAERYWFIVHGLTYVNNVTNDKCRVLIMLVWTWSGLLAMLPIFGWRCVSRVDEGCLPIGGGLPPSYVVVVLVSPADCNTAMMGNLSEVGENFSSNAPECPQSPGEAPDYPGIEYFKPIAAVTIGLGLWSCVANSLPLAAISKYEHLHSPAYILMANLAASDVMTGLSFVVGTSTTVYYVYAVESPLSKTASRVMFTSIFLSGLSSAYSLMALTAERYWFIVHGMTYINNVTNDKCKVVIALVWAWSGLLAMPPILGWRCDEGCLPIGGGLPPSYVVVVLVFVFIPMAAIIVLNMGVLWCLWKHVNAISAQEAAVGAQPSIKRKSGITLVIITIVFLVGWLPIFIRMAMFTDDYSVLYRMMVFIVMNSAINPVVYGFRLKEVRRGVVRLFANSFGNAN</sequence>
<dbReference type="AlphaFoldDB" id="A0A6P4YU31"/>
<feature type="transmembrane region" description="Helical" evidence="7">
    <location>
        <begin position="370"/>
        <end position="396"/>
    </location>
</feature>
<proteinExistence type="inferred from homology"/>
<keyword evidence="8" id="KW-0732">Signal</keyword>
<feature type="signal peptide" evidence="8">
    <location>
        <begin position="1"/>
        <end position="16"/>
    </location>
</feature>
<evidence type="ECO:0000256" key="5">
    <source>
        <dbReference type="ARBA" id="ARBA00023136"/>
    </source>
</evidence>
<evidence type="ECO:0000313" key="11">
    <source>
        <dbReference type="RefSeq" id="XP_019622137.1"/>
    </source>
</evidence>
<dbReference type="RefSeq" id="XP_019622137.1">
    <property type="nucleotide sequence ID" value="XM_019766578.1"/>
</dbReference>
<accession>A0A6P4YU31</accession>
<gene>
    <name evidence="11" type="primary">LOC109468328</name>
</gene>
<evidence type="ECO:0000256" key="4">
    <source>
        <dbReference type="ARBA" id="ARBA00022989"/>
    </source>
</evidence>
<evidence type="ECO:0000256" key="1">
    <source>
        <dbReference type="ARBA" id="ARBA00004651"/>
    </source>
</evidence>
<keyword evidence="6" id="KW-0297">G-protein coupled receptor</keyword>
<keyword evidence="5 7" id="KW-0472">Membrane</keyword>
<evidence type="ECO:0000256" key="7">
    <source>
        <dbReference type="SAM" id="Phobius"/>
    </source>
</evidence>
<dbReference type="GO" id="GO:0004930">
    <property type="term" value="F:G protein-coupled receptor activity"/>
    <property type="evidence" value="ECO:0007669"/>
    <property type="project" value="UniProtKB-KW"/>
</dbReference>
<feature type="domain" description="G-protein coupled receptors family 1 profile" evidence="9">
    <location>
        <begin position="16"/>
        <end position="138"/>
    </location>
</feature>
<dbReference type="Pfam" id="PF00001">
    <property type="entry name" value="7tm_1"/>
    <property type="match status" value="2"/>
</dbReference>
<dbReference type="CDD" id="cd14972">
    <property type="entry name" value="7tmA_EDG-like"/>
    <property type="match status" value="1"/>
</dbReference>
<evidence type="ECO:0000256" key="6">
    <source>
        <dbReference type="RuleBase" id="RU000688"/>
    </source>
</evidence>
<dbReference type="PRINTS" id="PR00237">
    <property type="entry name" value="GPCRRHODOPSN"/>
</dbReference>
<protein>
    <submittedName>
        <fullName evidence="11">G-protein coupled receptor 3-like</fullName>
    </submittedName>
</protein>
<keyword evidence="4 7" id="KW-1133">Transmembrane helix</keyword>
<dbReference type="PANTHER" id="PTHR22750">
    <property type="entry name" value="G-PROTEIN COUPLED RECEPTOR"/>
    <property type="match status" value="1"/>
</dbReference>
<keyword evidence="3 6" id="KW-0812">Transmembrane</keyword>
<feature type="transmembrane region" description="Helical" evidence="7">
    <location>
        <begin position="420"/>
        <end position="439"/>
    </location>
</feature>
<dbReference type="Proteomes" id="UP000515135">
    <property type="component" value="Unplaced"/>
</dbReference>
<dbReference type="PROSITE" id="PS50262">
    <property type="entry name" value="G_PROTEIN_RECEP_F1_2"/>
    <property type="match status" value="2"/>
</dbReference>
<name>A0A6P4YU31_BRABE</name>
<comment type="similarity">
    <text evidence="6">Belongs to the G-protein coupled receptor 1 family.</text>
</comment>
<evidence type="ECO:0000313" key="10">
    <source>
        <dbReference type="Proteomes" id="UP000515135"/>
    </source>
</evidence>
<keyword evidence="2" id="KW-1003">Cell membrane</keyword>
<dbReference type="OrthoDB" id="10051098at2759"/>
<feature type="transmembrane region" description="Helical" evidence="7">
    <location>
        <begin position="246"/>
        <end position="275"/>
    </location>
</feature>
<dbReference type="Gene3D" id="1.20.1070.10">
    <property type="entry name" value="Rhodopsin 7-helix transmembrane proteins"/>
    <property type="match status" value="2"/>
</dbReference>
<feature type="transmembrane region" description="Helical" evidence="7">
    <location>
        <begin position="76"/>
        <end position="97"/>
    </location>
</feature>
<keyword evidence="10" id="KW-1185">Reference proteome</keyword>
<dbReference type="InterPro" id="IPR000276">
    <property type="entry name" value="GPCR_Rhodpsn"/>
</dbReference>
<comment type="subcellular location">
    <subcellularLocation>
        <location evidence="1">Cell membrane</location>
        <topology evidence="1">Multi-pass membrane protein</topology>
    </subcellularLocation>
</comment>
<feature type="transmembrane region" description="Helical" evidence="7">
    <location>
        <begin position="330"/>
        <end position="350"/>
    </location>
</feature>
<reference evidence="11" key="1">
    <citation type="submission" date="2025-08" db="UniProtKB">
        <authorList>
            <consortium name="RefSeq"/>
        </authorList>
    </citation>
    <scope>IDENTIFICATION</scope>
    <source>
        <tissue evidence="11">Gonad</tissue>
    </source>
</reference>
<dbReference type="KEGG" id="bbel:109468328"/>
<dbReference type="InterPro" id="IPR017452">
    <property type="entry name" value="GPCR_Rhodpsn_7TM"/>
</dbReference>
<evidence type="ECO:0000259" key="9">
    <source>
        <dbReference type="PROSITE" id="PS50262"/>
    </source>
</evidence>
<dbReference type="GeneID" id="109468328"/>
<evidence type="ECO:0000256" key="2">
    <source>
        <dbReference type="ARBA" id="ARBA00022475"/>
    </source>
</evidence>
<evidence type="ECO:0000256" key="3">
    <source>
        <dbReference type="ARBA" id="ARBA00022692"/>
    </source>
</evidence>
<dbReference type="GO" id="GO:0005886">
    <property type="term" value="C:plasma membrane"/>
    <property type="evidence" value="ECO:0007669"/>
    <property type="project" value="UniProtKB-SubCell"/>
</dbReference>
<keyword evidence="6" id="KW-0675">Receptor</keyword>
<keyword evidence="6" id="KW-0807">Transducer</keyword>
<feature type="chain" id="PRO_5028124490" evidence="8">
    <location>
        <begin position="17"/>
        <end position="492"/>
    </location>
</feature>
<feature type="domain" description="G-protein coupled receptors family 1 profile" evidence="9">
    <location>
        <begin position="227"/>
        <end position="469"/>
    </location>
</feature>
<evidence type="ECO:0000256" key="8">
    <source>
        <dbReference type="SAM" id="SignalP"/>
    </source>
</evidence>
<feature type="transmembrane region" description="Helical" evidence="7">
    <location>
        <begin position="451"/>
        <end position="471"/>
    </location>
</feature>
<organism evidence="10 11">
    <name type="scientific">Branchiostoma belcheri</name>
    <name type="common">Amphioxus</name>
    <dbReference type="NCBI Taxonomy" id="7741"/>
    <lineage>
        <taxon>Eukaryota</taxon>
        <taxon>Metazoa</taxon>
        <taxon>Chordata</taxon>
        <taxon>Cephalochordata</taxon>
        <taxon>Leptocardii</taxon>
        <taxon>Amphioxiformes</taxon>
        <taxon>Branchiostomatidae</taxon>
        <taxon>Branchiostoma</taxon>
    </lineage>
</organism>
<feature type="transmembrane region" description="Helical" evidence="7">
    <location>
        <begin position="120"/>
        <end position="138"/>
    </location>
</feature>
<dbReference type="PROSITE" id="PS00237">
    <property type="entry name" value="G_PROTEIN_RECEP_F1_1"/>
    <property type="match status" value="1"/>
</dbReference>
<feature type="transmembrane region" description="Helical" evidence="7">
    <location>
        <begin position="213"/>
        <end position="234"/>
    </location>
</feature>
<dbReference type="SUPFAM" id="SSF81321">
    <property type="entry name" value="Family A G protein-coupled receptor-like"/>
    <property type="match status" value="2"/>
</dbReference>